<dbReference type="Proteomes" id="UP000262954">
    <property type="component" value="Unassembled WGS sequence"/>
</dbReference>
<comment type="caution">
    <text evidence="2">The sequence shown here is derived from an EMBL/GenBank/DDBJ whole genome shotgun (WGS) entry which is preliminary data.</text>
</comment>
<dbReference type="EMBL" id="DNWC01000051">
    <property type="protein sequence ID" value="HBJ08048.1"/>
    <property type="molecule type" value="Genomic_DNA"/>
</dbReference>
<dbReference type="RefSeq" id="WP_009317921.1">
    <property type="nucleotide sequence ID" value="NZ_CABKQP010000003.1"/>
</dbReference>
<evidence type="ECO:0000313" key="2">
    <source>
        <dbReference type="EMBL" id="HBJ08048.1"/>
    </source>
</evidence>
<dbReference type="NCBIfam" id="TIGR04183">
    <property type="entry name" value="Por_Secre_tail"/>
    <property type="match status" value="1"/>
</dbReference>
<name>A0A316RD69_9BACT</name>
<evidence type="ECO:0000256" key="1">
    <source>
        <dbReference type="SAM" id="SignalP"/>
    </source>
</evidence>
<feature type="signal peptide" evidence="1">
    <location>
        <begin position="1"/>
        <end position="20"/>
    </location>
</feature>
<dbReference type="InterPro" id="IPR026444">
    <property type="entry name" value="Secre_tail"/>
</dbReference>
<reference evidence="2 3" key="1">
    <citation type="journal article" date="2018" name="Nat. Biotechnol.">
        <title>A standardized bacterial taxonomy based on genome phylogeny substantially revises the tree of life.</title>
        <authorList>
            <person name="Parks D.H."/>
            <person name="Chuvochina M."/>
            <person name="Waite D.W."/>
            <person name="Rinke C."/>
            <person name="Skarshewski A."/>
            <person name="Chaumeil P.A."/>
            <person name="Hugenholtz P."/>
        </authorList>
    </citation>
    <scope>NUCLEOTIDE SEQUENCE [LARGE SCALE GENOMIC DNA]</scope>
    <source>
        <strain evidence="2">UBA11482</strain>
    </source>
</reference>
<accession>A0A316RD69</accession>
<feature type="chain" id="PRO_5030062766" evidence="1">
    <location>
        <begin position="21"/>
        <end position="415"/>
    </location>
</feature>
<dbReference type="AlphaFoldDB" id="A0A316RD69"/>
<evidence type="ECO:0000313" key="3">
    <source>
        <dbReference type="Proteomes" id="UP000262954"/>
    </source>
</evidence>
<organism evidence="2 3">
    <name type="scientific">Coprobacter fastidiosus</name>
    <dbReference type="NCBI Taxonomy" id="1099853"/>
    <lineage>
        <taxon>Bacteria</taxon>
        <taxon>Pseudomonadati</taxon>
        <taxon>Bacteroidota</taxon>
        <taxon>Bacteroidia</taxon>
        <taxon>Bacteroidales</taxon>
        <taxon>Barnesiellaceae</taxon>
        <taxon>Coprobacter</taxon>
    </lineage>
</organism>
<gene>
    <name evidence="2" type="ORF">DDY73_03510</name>
</gene>
<keyword evidence="1" id="KW-0732">Signal</keyword>
<sequence length="415" mass="45010">MKKTFTTFLVFAALSLGIKAQTTTWSFENLPDGTITENTPINGLEINASKVWTVEPNTKTFGTDQYTKRLKSGGGDRSLTFPVTGPGTIEIAALSSSTSEPERSFTIEGYTLFTKAEGDESTDYITMNYTGPATTLTLTTNAGINFYAIRYTPNGEKPVISNKLWDLSTFYSATGGFTETCIKDGLVIYVGPTPEGSSKTLTMTWASSNKSFNIDGTKTKLAGQLKAGGDSKIDPDTNIPANRVIKFKPTSDGSISVGAITGSTGQDRNVIISKYNAGTISVLTTGNTNIVEGANGFEPFSTDYTYNAGDEIWIYADNNIQYWFVRFTGSVDPDFNGELSGISTNTIEFYPEIVISNKEIRVTEPVDMEIYAISGYKVAKQKNTTVITTQNMGRGAYIVKCTSSKGKVVTKKFIK</sequence>
<protein>
    <submittedName>
        <fullName evidence="2">T9SS C-terminal target domain-containing protein</fullName>
    </submittedName>
</protein>
<proteinExistence type="predicted"/>